<dbReference type="EMBL" id="RDQH01000329">
    <property type="protein sequence ID" value="RXI03915.1"/>
    <property type="molecule type" value="Genomic_DNA"/>
</dbReference>
<comment type="caution">
    <text evidence="1">The sequence shown here is derived from an EMBL/GenBank/DDBJ whole genome shotgun (WGS) entry which is preliminary data.</text>
</comment>
<proteinExistence type="predicted"/>
<accession>A0A498KDL4</accession>
<sequence length="295" mass="34007">MWDFVGPERKLLNCKDRIITGGNDVSLLQPLRCIHICFSTNTMVGESLAYWHRLLECPTLHRWLPMAADSGAAAVEVERNKDLLEILLNEHLLPATLHTLWISYVWNLKSLDRKGLEHLTSLQQPEIGFSGISYLSIENFISLKKRYETKKGKDWRNIARIPCIKIDGEEDFTGGTLQISCKFSIQLYPKSGQFDGTSRYIGFIDAASKQSKPVKIGLSNGALVFWTVKFEVFEQKWTLNRDLQTSALVNIYIKIECMWDFIGPERKLLNLVEESMAFWHHFLECQWLRHGSPPF</sequence>
<keyword evidence="2" id="KW-1185">Reference proteome</keyword>
<organism evidence="1 2">
    <name type="scientific">Malus domestica</name>
    <name type="common">Apple</name>
    <name type="synonym">Pyrus malus</name>
    <dbReference type="NCBI Taxonomy" id="3750"/>
    <lineage>
        <taxon>Eukaryota</taxon>
        <taxon>Viridiplantae</taxon>
        <taxon>Streptophyta</taxon>
        <taxon>Embryophyta</taxon>
        <taxon>Tracheophyta</taxon>
        <taxon>Spermatophyta</taxon>
        <taxon>Magnoliopsida</taxon>
        <taxon>eudicotyledons</taxon>
        <taxon>Gunneridae</taxon>
        <taxon>Pentapetalae</taxon>
        <taxon>rosids</taxon>
        <taxon>fabids</taxon>
        <taxon>Rosales</taxon>
        <taxon>Rosaceae</taxon>
        <taxon>Amygdaloideae</taxon>
        <taxon>Maleae</taxon>
        <taxon>Malus</taxon>
    </lineage>
</organism>
<reference evidence="1 2" key="1">
    <citation type="submission" date="2018-10" db="EMBL/GenBank/DDBJ databases">
        <title>A high-quality apple genome assembly.</title>
        <authorList>
            <person name="Hu J."/>
        </authorList>
    </citation>
    <scope>NUCLEOTIDE SEQUENCE [LARGE SCALE GENOMIC DNA]</scope>
    <source>
        <strain evidence="2">cv. HFTH1</strain>
        <tissue evidence="1">Young leaf</tissue>
    </source>
</reference>
<protein>
    <submittedName>
        <fullName evidence="1">Uncharacterized protein</fullName>
    </submittedName>
</protein>
<dbReference type="Proteomes" id="UP000290289">
    <property type="component" value="Chromosome 3"/>
</dbReference>
<name>A0A498KDL4_MALDO</name>
<gene>
    <name evidence="1" type="ORF">DVH24_038189</name>
</gene>
<evidence type="ECO:0000313" key="1">
    <source>
        <dbReference type="EMBL" id="RXI03915.1"/>
    </source>
</evidence>
<evidence type="ECO:0000313" key="2">
    <source>
        <dbReference type="Proteomes" id="UP000290289"/>
    </source>
</evidence>
<dbReference type="AlphaFoldDB" id="A0A498KDL4"/>